<feature type="compositionally biased region" description="Polar residues" evidence="1">
    <location>
        <begin position="9"/>
        <end position="26"/>
    </location>
</feature>
<feature type="non-terminal residue" evidence="3">
    <location>
        <position position="1835"/>
    </location>
</feature>
<evidence type="ECO:0000313" key="3">
    <source>
        <dbReference type="EMBL" id="TPW28096.1"/>
    </source>
</evidence>
<dbReference type="EMBL" id="VHLG01000014">
    <property type="protein sequence ID" value="TPW28096.1"/>
    <property type="molecule type" value="Genomic_DNA"/>
</dbReference>
<sequence>MSRNEIRASRSSSSQENQALSKTGQTDKNKKRRVRWIASSILFQTTALAGTLAGVPLPFYSRGFYSRAYAQASCNPSSIPHADVFDGTQATTVYSCTIPSGSTITTPQYVYGGALTFYSNPYDYKTGYYWTPENGIPGLNISLTNDATIDITEAATVSPLISFDPPYGTNYFDAKRKQSDAIRVVSVGSNSDYYGKHNKNNGGDGGNITITNSGDITNTVGNGIYAVSAGGSPYDDANGGYAGTVTVTNSASISAANTAILAISRGGASANSGRGGTGQTVTITVTGDVETIASTVSGSGIFAASYGGNGLKSTGAPGLTMNGGIGGQAGTVSVTLGSSSEAFAGSITTTASGKIAKTWESEDRDSGAAITAISGGGWGLTTTNGSGVDFDGGDGADVTVLVYGTSATLLKTLGDNSDGILAASYGGTSQNGYDGGQQGGASGNVTVTLTGGGSIKTYGASSSGIDAVSLGGLGRIASQASSSNTGGTAGAVTVKNNFSITTEGSNSNGIVAISAGAGGGVYAWSGDSGFTWGDSNIASNTSSDVYVYNGGAIVTYGVDSHGIVAMSIGGGGGLLVSTSTLSTDSYNAITSSSTYQNVGGSAGSADGANVTVINKGAITTHGGYSTSKTDTTNDDDVALGGGIAILAQSIGGGGGDNTGSGAIGGIGGSGSSGGNGSDGATVIVKNYAALTTYGSEAHGIVAQSIGGGGGTGRNKSGFFIAVGGAGGSGGDGGDAYVYNNAEITTSGDYASGVIIQSIGGGGGAGGKASAWSIFTHISAAVGGSGGSGGDGGTATYEKTSGGSVSTSGDNATAIIVQSIGGGGGSGGTAKSHTYAVGWSFSFALGGSGGDGGNGGDAYAHVGGKIATSGTDSTGVLVQSIGGGGGEGGSSVAKSLAVGIPIDPEGNTFALSVATSQGGNAGNGGYGGTAKAWVEEGASITTTGDGAEGLVVQSIGGGGGNGGDSTAASGTATLASVVEKLSGGWAEFEKAAEDKSVTLNIENSIGGTGGSGGEGGFAYAHNLGTVTTSGDFATGILVQSIGGGGGNGGTGESSSLSLFGDSTFTLTYSVGGSGGTGSSGGTAKGGISDSGVIKTTGNNSAALIVQSIGGGGGIGAAGNGDVDADTTLNIGVGGTGGAGGDGGKAYAWNAGKITTSGDASSGVVVQSIGGGGGIGGSGTSSVSHSFGIEKELKKIESYGVTIKASLDIDTSLSGTVAASGGSGGNGGTVFFGLPEKDQTDFSYGTITTNGALSSGVIAQSIGAGGGSVSLSSNQSLELDAVISKDSTVSANLTLGSTSSETGGSGGAVYAYVSNVYTSGFSAIGVIAQSIGGGGGIAIMSGYAPSSLTFALGSSASAANESYGGKVEVTLLKGETIKTTGDNSSAIIAQSIGAGGGLAISALGTSATENDDTVADVISITLGSSSTQTYANTLNGGSVAVGSTGKIVTTGTRAIGIVAQSIGGGGGMLSASSTSISAVHFESSQQYASSDDVTVTLDDGASITTSGDGAAGIVAQSIAGGGGFAADLSSGRLYTNYISNSDSSYSYAGGSSAGTSGTVDVTVDDGASIYTTGAYAAGIIAQTIAGSGGIFEKNGKTYAGSLHRNSTSNTAAINITVDGAIKVTSEHSWGIWAQTQEGTTTVTVGSTGSIYGSSVSDDNGGAIHATFDEEGSFLLQTSSGGSVTGNVVTSKAGTESSSKDYSSTSSENADGAVSLAAAAPVGSSLMVNAGTFTTGVIAGLDTVLNSGIVNLGGEGNVIQTVFSGDLVGIGSSDYGSTYDAETLGLDTAFTAFTYNSRSTVKNWSTATSSSGGLISGLDVDMEGGTGDTLVVEGDFAG</sequence>
<organism evidence="3 4">
    <name type="scientific">Martelella alba</name>
    <dbReference type="NCBI Taxonomy" id="2590451"/>
    <lineage>
        <taxon>Bacteria</taxon>
        <taxon>Pseudomonadati</taxon>
        <taxon>Pseudomonadota</taxon>
        <taxon>Alphaproteobacteria</taxon>
        <taxon>Hyphomicrobiales</taxon>
        <taxon>Aurantimonadaceae</taxon>
        <taxon>Martelella</taxon>
    </lineage>
</organism>
<proteinExistence type="predicted"/>
<comment type="caution">
    <text evidence="3">The sequence shown here is derived from an EMBL/GenBank/DDBJ whole genome shotgun (WGS) entry which is preliminary data.</text>
</comment>
<accession>A0A506U442</accession>
<feature type="compositionally biased region" description="Polar residues" evidence="1">
    <location>
        <begin position="1684"/>
        <end position="1693"/>
    </location>
</feature>
<evidence type="ECO:0000256" key="1">
    <source>
        <dbReference type="SAM" id="MobiDB-lite"/>
    </source>
</evidence>
<keyword evidence="2" id="KW-1133">Transmembrane helix</keyword>
<feature type="region of interest" description="Disordered" evidence="1">
    <location>
        <begin position="1684"/>
        <end position="1705"/>
    </location>
</feature>
<dbReference type="RefSeq" id="WP_141150591.1">
    <property type="nucleotide sequence ID" value="NZ_VHLG01000014.1"/>
</dbReference>
<dbReference type="Proteomes" id="UP000318801">
    <property type="component" value="Unassembled WGS sequence"/>
</dbReference>
<feature type="region of interest" description="Disordered" evidence="1">
    <location>
        <begin position="784"/>
        <end position="803"/>
    </location>
</feature>
<keyword evidence="2" id="KW-0472">Membrane</keyword>
<feature type="transmembrane region" description="Helical" evidence="2">
    <location>
        <begin position="36"/>
        <end position="60"/>
    </location>
</feature>
<gene>
    <name evidence="3" type="ORF">FJU08_18825</name>
</gene>
<reference evidence="3 4" key="1">
    <citation type="submission" date="2019-06" db="EMBL/GenBank/DDBJ databases">
        <authorList>
            <person name="Li M."/>
        </authorList>
    </citation>
    <scope>NUCLEOTIDE SEQUENCE [LARGE SCALE GENOMIC DNA]</scope>
    <source>
        <strain evidence="3 4">BGMRC2036</strain>
    </source>
</reference>
<feature type="region of interest" description="Disordered" evidence="1">
    <location>
        <begin position="1"/>
        <end position="28"/>
    </location>
</feature>
<keyword evidence="2" id="KW-0812">Transmembrane</keyword>
<name>A0A506U442_9HYPH</name>
<protein>
    <submittedName>
        <fullName evidence="3">Autotransporter outer membrane beta-barrel domain-containing protein</fullName>
    </submittedName>
</protein>
<keyword evidence="4" id="KW-1185">Reference proteome</keyword>
<evidence type="ECO:0000256" key="2">
    <source>
        <dbReference type="SAM" id="Phobius"/>
    </source>
</evidence>
<evidence type="ECO:0000313" key="4">
    <source>
        <dbReference type="Proteomes" id="UP000318801"/>
    </source>
</evidence>
<dbReference type="OrthoDB" id="7920092at2"/>